<evidence type="ECO:0000313" key="5">
    <source>
        <dbReference type="EMBL" id="QQZ00689.1"/>
    </source>
</evidence>
<evidence type="ECO:0000313" key="4">
    <source>
        <dbReference type="EMBL" id="QQZ00472.1"/>
    </source>
</evidence>
<organismHost>
    <name type="scientific">Synchiropus splendidus</name>
    <name type="common">Mandarinfish</name>
    <name type="synonym">Callionymus splendidus</name>
    <dbReference type="NCBI Taxonomy" id="270530"/>
</organismHost>
<evidence type="ECO:0000313" key="11">
    <source>
        <dbReference type="Proteomes" id="UP000596428"/>
    </source>
</evidence>
<dbReference type="Proteomes" id="UP000693957">
    <property type="component" value="Segment"/>
</dbReference>
<evidence type="ECO:0000313" key="8">
    <source>
        <dbReference type="Proteomes" id="UP000152407"/>
    </source>
</evidence>
<dbReference type="RefSeq" id="NP_612238.1">
    <property type="nucleotide sequence ID" value="NC_003494.1"/>
</dbReference>
<dbReference type="Proteomes" id="UP000152407">
    <property type="component" value="Segment"/>
</dbReference>
<evidence type="ECO:0000313" key="2">
    <source>
        <dbReference type="EMBL" id="QPO16265.1"/>
    </source>
</evidence>
<dbReference type="EMBL" id="MT128666">
    <property type="protein sequence ID" value="QQZ00472.1"/>
    <property type="molecule type" value="Genomic_DNA"/>
</dbReference>
<protein>
    <submittedName>
        <fullName evidence="1 6">ORF018</fullName>
    </submittedName>
</protein>
<sequence length="195" mass="21116">MSSELTLWRSVAAACGATYPLVRSYVAALESGCDSGTTFRNYWSMRSAHIMAGNPFEDDDYFETTSGVVISMAMVAEHCDSLPDLLAAYNAAAQTAPLFDCPMLQGFLDTVMQSQLLQDIHTDVAASGNSANLLNIISQNIGKHDDFIKQFSGDIIGYLETMPVDQLAQMMEVIKEMTGQGGDELIQAIMAHATV</sequence>
<dbReference type="Proteomes" id="UP000596309">
    <property type="component" value="Segment"/>
</dbReference>
<proteinExistence type="predicted"/>
<reference evidence="9" key="5">
    <citation type="submission" date="2020-11" db="EMBL/GenBank/DDBJ databases">
        <title>Complete Genome Sequences of Infectious Spleen and Kidney Necrosis Virus Isolated from Farmed Albino Rainbow Sharks Epalzeorhynchos frenatus in the United States.</title>
        <authorList>
            <person name="Koda S.A."/>
            <person name="Subramaniam K."/>
            <person name="Pouder D.B."/>
            <person name="Yanong R.P."/>
            <person name="Frasca S.Jr."/>
            <person name="Popov V.L."/>
            <person name="Waltzek T.B."/>
        </authorList>
    </citation>
    <scope>NUCLEOTIDE SEQUENCE [LARGE SCALE GENOMIC DNA]</scope>
</reference>
<organism evidence="1 8">
    <name type="scientific">Infectious spleen and kidney necrosis virus</name>
    <name type="common">ISKNV</name>
    <dbReference type="NCBI Taxonomy" id="180170"/>
    <lineage>
        <taxon>Viruses</taxon>
        <taxon>Varidnaviria</taxon>
        <taxon>Bamfordvirae</taxon>
        <taxon>Nucleocytoviricota</taxon>
        <taxon>Megaviricetes</taxon>
        <taxon>Pimascovirales</taxon>
        <taxon>Pimascovirales incertae sedis</taxon>
        <taxon>Iridoviridae</taxon>
        <taxon>Alphairidovirinae</taxon>
        <taxon>Megalocytivirus</taxon>
        <taxon>Megalocytivirus pagrus1</taxon>
    </lineage>
</organism>
<name>A0A140G0J2_ISKNV</name>
<gene>
    <name evidence="2" type="primary">ORF17</name>
    <name evidence="6" type="synonym">18</name>
    <name evidence="4" type="ORF">IJGMMPBP_00019</name>
    <name evidence="5" type="ORF">NIDBEMMG_00114</name>
</gene>
<dbReference type="EMBL" id="MW557381">
    <property type="protein sequence ID" value="QXE50833.1"/>
    <property type="molecule type" value="Genomic_DNA"/>
</dbReference>
<reference evidence="2" key="4">
    <citation type="submission" date="2020-11" db="EMBL/GenBank/DDBJ databases">
        <title>Complete Genome Sequences of Infectious Spleen and Kidney Necrosis Virus Isolated from Farmed Albino Rainbow Sharks Epalzeorhynchos frenatus in the United States.</title>
        <authorList>
            <person name="Koda S.A."/>
            <person name="Subramaniam K."/>
            <person name="Pouder D.B."/>
            <person name="Yanong R.P."/>
            <person name="Frasca S. Jr"/>
            <person name="Popov V.L."/>
            <person name="Waltzek T.B."/>
        </authorList>
    </citation>
    <scope>NUCLEOTIDE SEQUENCE</scope>
    <source>
        <strain evidence="2">EFIV-2018</strain>
        <strain evidence="3">EFIV-2019</strain>
    </source>
</reference>
<evidence type="ECO:0000313" key="6">
    <source>
        <dbReference type="EMBL" id="QXE50711.1"/>
    </source>
</evidence>
<dbReference type="EMBL" id="KT781098">
    <property type="protein sequence ID" value="AMM04425.1"/>
    <property type="molecule type" value="Genomic_DNA"/>
</dbReference>
<dbReference type="EMBL" id="MW273353">
    <property type="protein sequence ID" value="QPO16265.1"/>
    <property type="molecule type" value="Genomic_DNA"/>
</dbReference>
<evidence type="ECO:0000313" key="1">
    <source>
        <dbReference type="EMBL" id="AMM04425.1"/>
    </source>
</evidence>
<dbReference type="Proteomes" id="UP000596428">
    <property type="component" value="Segment"/>
</dbReference>
<reference evidence="8" key="1">
    <citation type="submission" date="2015-09" db="EMBL/GenBank/DDBJ databases">
        <authorList>
            <person name="Wen C.-M."/>
            <person name="Hong J.-R."/>
        </authorList>
    </citation>
    <scope>NUCLEOTIDE SEQUENCE [LARGE SCALE GENOMIC DNA]</scope>
</reference>
<evidence type="ECO:0000313" key="3">
    <source>
        <dbReference type="EMBL" id="QPO16385.1"/>
    </source>
</evidence>
<organismHost>
    <name type="scientific">Siniperca chuatsi</name>
    <name type="common">Mandarin fish</name>
    <dbReference type="NCBI Taxonomy" id="119488"/>
</organismHost>
<evidence type="ECO:0000313" key="9">
    <source>
        <dbReference type="Proteomes" id="UP000595028"/>
    </source>
</evidence>
<reference evidence="10 11" key="3">
    <citation type="submission" date="2020-03" db="EMBL/GenBank/DDBJ databases">
        <authorList>
            <person name="Kayansamruaj P."/>
        </authorList>
    </citation>
    <scope>NUCLEOTIDE SEQUENCE [LARGE SCALE GENOMIC DNA]</scope>
    <source>
        <strain evidence="4">KU1</strain>
        <strain evidence="5">KU2</strain>
    </source>
</reference>
<reference evidence="6" key="6">
    <citation type="journal article" date="2021" name="Aquac Rep">
        <title>Outbreak investigation attributes Infectious spleen and kidney necrosis virus as a necessary cause of a mortality epidemic in farmed grouper (Epinephelus spp.) in Bali, Indonesia.</title>
        <authorList>
            <person name="Fusianto C."/>
            <person name="Hick P.M."/>
            <person name="Murwantoko"/>
            <person name="Herlambang A."/>
            <person name="Whittington R.J."/>
            <person name="Becker J.A."/>
        </authorList>
    </citation>
    <scope>NUCLEOTIDE SEQUENCE</scope>
    <source>
        <strain evidence="7">Bali/ Hybrid-grouper/2016/SVC-18-072</strain>
        <strain evidence="6">Bali/Hybrid-grouper/2016/SVC-18-009</strain>
    </source>
</reference>
<dbReference type="EMBL" id="MW273354">
    <property type="protein sequence ID" value="QPO16385.1"/>
    <property type="molecule type" value="Genomic_DNA"/>
</dbReference>
<dbReference type="EMBL" id="MT128667">
    <property type="protein sequence ID" value="QQZ00689.1"/>
    <property type="molecule type" value="Genomic_DNA"/>
</dbReference>
<accession>A0A140G0J2</accession>
<reference evidence="7" key="7">
    <citation type="submission" date="2021-02" db="EMBL/GenBank/DDBJ databases">
        <authorList>
            <person name="Fusianto C.K."/>
            <person name="Hick P.M."/>
            <person name="Murwantoko M."/>
            <person name="Herlambang A."/>
            <person name="Whittington R.J."/>
            <person name="Becker J.A."/>
        </authorList>
    </citation>
    <scope>NUCLEOTIDE SEQUENCE</scope>
    <source>
        <strain evidence="7">Bali/ Hybrid-grouper/2016/SVC-18-072</strain>
        <strain evidence="6">Bali/Hybrid-grouper/2016/SVC-18-009</strain>
    </source>
</reference>
<evidence type="ECO:0000313" key="10">
    <source>
        <dbReference type="Proteomes" id="UP000596309"/>
    </source>
</evidence>
<reference evidence="1" key="2">
    <citation type="submission" date="2015-09" db="EMBL/GenBank/DDBJ databases">
        <authorList>
            <person name="Jackson K.R."/>
            <person name="Lunt B.L."/>
            <person name="Fisher J.N.B."/>
            <person name="Gardner A.V."/>
            <person name="Bailey M.E."/>
            <person name="Deus L.M."/>
            <person name="Earl A.S."/>
            <person name="Gibby P.D."/>
            <person name="Hartmann K.A."/>
            <person name="Liu J.E."/>
            <person name="Manci A.M."/>
            <person name="Nielsen D.A."/>
            <person name="Solomon M.B."/>
            <person name="Breakwell D.P."/>
            <person name="Burnett S.H."/>
            <person name="Grose J.H."/>
        </authorList>
    </citation>
    <scope>NUCLEOTIDE SEQUENCE [LARGE SCALE GENOMIC DNA]</scope>
    <source>
        <strain evidence="1">RSIV-Ku</strain>
    </source>
</reference>
<dbReference type="Proteomes" id="UP000594914">
    <property type="component" value="Genome"/>
</dbReference>
<dbReference type="KEGG" id="vg:935357"/>
<dbReference type="Proteomes" id="UP000693973">
    <property type="component" value="Segment"/>
</dbReference>
<dbReference type="EMBL" id="MW464172">
    <property type="protein sequence ID" value="QXE50711.1"/>
    <property type="molecule type" value="Genomic_DNA"/>
</dbReference>
<evidence type="ECO:0000313" key="7">
    <source>
        <dbReference type="EMBL" id="QXE50833.1"/>
    </source>
</evidence>
<dbReference type="Proteomes" id="UP000595028">
    <property type="component" value="Segment"/>
</dbReference>